<evidence type="ECO:0000313" key="4">
    <source>
        <dbReference type="EMBL" id="NAS21509.1"/>
    </source>
</evidence>
<dbReference type="Gene3D" id="3.40.50.300">
    <property type="entry name" value="P-loop containing nucleotide triphosphate hydrolases"/>
    <property type="match status" value="1"/>
</dbReference>
<dbReference type="SMART" id="SM00421">
    <property type="entry name" value="HTH_LUXR"/>
    <property type="match status" value="1"/>
</dbReference>
<dbReference type="SUPFAM" id="SSF46894">
    <property type="entry name" value="C-terminal effector domain of the bipartite response regulators"/>
    <property type="match status" value="1"/>
</dbReference>
<dbReference type="GO" id="GO:0005524">
    <property type="term" value="F:ATP binding"/>
    <property type="evidence" value="ECO:0007669"/>
    <property type="project" value="UniProtKB-KW"/>
</dbReference>
<dbReference type="RefSeq" id="WP_161478959.1">
    <property type="nucleotide sequence ID" value="NZ_WXEW01000002.1"/>
</dbReference>
<comment type="caution">
    <text evidence="4">The sequence shown here is derived from an EMBL/GenBank/DDBJ whole genome shotgun (WGS) entry which is preliminary data.</text>
</comment>
<dbReference type="InterPro" id="IPR011990">
    <property type="entry name" value="TPR-like_helical_dom_sf"/>
</dbReference>
<gene>
    <name evidence="4" type="ORF">GT755_07390</name>
</gene>
<dbReference type="AlphaFoldDB" id="A0A7C9MZR4"/>
<dbReference type="InterPro" id="IPR036388">
    <property type="entry name" value="WH-like_DNA-bd_sf"/>
</dbReference>
<keyword evidence="5" id="KW-1185">Reference proteome</keyword>
<dbReference type="Proteomes" id="UP000479526">
    <property type="component" value="Unassembled WGS sequence"/>
</dbReference>
<dbReference type="PROSITE" id="PS50043">
    <property type="entry name" value="HTH_LUXR_2"/>
    <property type="match status" value="1"/>
</dbReference>
<dbReference type="PROSITE" id="PS00622">
    <property type="entry name" value="HTH_LUXR_1"/>
    <property type="match status" value="1"/>
</dbReference>
<dbReference type="InterPro" id="IPR000792">
    <property type="entry name" value="Tscrpt_reg_LuxR_C"/>
</dbReference>
<dbReference type="CDD" id="cd06170">
    <property type="entry name" value="LuxR_C_like"/>
    <property type="match status" value="1"/>
</dbReference>
<dbReference type="Gene3D" id="1.10.10.10">
    <property type="entry name" value="Winged helix-like DNA-binding domain superfamily/Winged helix DNA-binding domain"/>
    <property type="match status" value="1"/>
</dbReference>
<feature type="domain" description="HTH luxR-type" evidence="3">
    <location>
        <begin position="745"/>
        <end position="810"/>
    </location>
</feature>
<dbReference type="PRINTS" id="PR00038">
    <property type="entry name" value="HTHLUXR"/>
</dbReference>
<accession>A0A7C9MZR4</accession>
<sequence>MREVFVGRETELTWLATTRAHVVGIDGEPGIGKTALARRFAASQDRPVFWAAADEHEPELAWEGPEPVFRDCVVVLDDAHWADRDQLGALRLAVRRRPDVFVVVVGDLGALGDGWRRLMTERVTLPGLSAGELIRLAALCGHPELSPAGAARLHEHTGGHPLHARHLLDELDPHTLAYGSGPLPAPRSVVTAVRDRLRRCAPEVRALLDAGSVQGRRWAVVVGGESDAAVATGLVRRTGKGLEFTSALVRSVLYHDIPEPRRRALHARHDSLRHRIAAAGGAPDEALAAEIAREATRLQRDSRTQEAAVLLAQSLPLTGDRGLRLAALEAMLVAGDLARTLPFRGWLAADRSRRGRYVYGYQTLLMGQVAEARALLLHALDLEADEGPADLDARIASQLAVIGVVTVSDHDMITFGARAVAGAREPWVAAFAWFARALGLAVAGRGAEALELLASADTPGAPAGLDGLVARGVIRLWRGDLDGSCADLRLAVHRAAEGEPLRVGQALGFLGEALYRRGELAEAVLHTELAVADAQDNERVWDYAMLHAQAAYPLAAMGEWARAGAHAEESARWARATGVPAARVYAAAAAIAIARARDDPSWALAASTDLAGIYPAGEPGTHLLGAVREEALAQLGRAGDLGDPPDLPDGLGASRARGLIAMARGEHERALACFAEARVHAAPFPLERAFVDLLTGRCHLLRGRSKAGERALRAAYREFERIGARAYQDLTRAAARDAGLAVDGPGRPFDDLTPAERAVAGLACDGLTNREIADRLVVSVKTVEFHLGHVFRRLDISSRRELRELGSAAGIPGVAP</sequence>
<reference evidence="4 5" key="1">
    <citation type="submission" date="2020-01" db="EMBL/GenBank/DDBJ databases">
        <title>Herbidospora sp. NEAU-GS84 nov., a novel actinomycete isolated from soil.</title>
        <authorList>
            <person name="Han L."/>
        </authorList>
    </citation>
    <scope>NUCLEOTIDE SEQUENCE [LARGE SCALE GENOMIC DNA]</scope>
    <source>
        <strain evidence="4 5">NEAU-GS84</strain>
    </source>
</reference>
<name>A0A7C9MZR4_9ACTN</name>
<evidence type="ECO:0000259" key="3">
    <source>
        <dbReference type="PROSITE" id="PS50043"/>
    </source>
</evidence>
<organism evidence="4 5">
    <name type="scientific">Herbidospora solisilvae</name>
    <dbReference type="NCBI Taxonomy" id="2696284"/>
    <lineage>
        <taxon>Bacteria</taxon>
        <taxon>Bacillati</taxon>
        <taxon>Actinomycetota</taxon>
        <taxon>Actinomycetes</taxon>
        <taxon>Streptosporangiales</taxon>
        <taxon>Streptosporangiaceae</taxon>
        <taxon>Herbidospora</taxon>
    </lineage>
</organism>
<dbReference type="SUPFAM" id="SSF48452">
    <property type="entry name" value="TPR-like"/>
    <property type="match status" value="1"/>
</dbReference>
<protein>
    <recommendedName>
        <fullName evidence="3">HTH luxR-type domain-containing protein</fullName>
    </recommendedName>
</protein>
<evidence type="ECO:0000256" key="1">
    <source>
        <dbReference type="ARBA" id="ARBA00022741"/>
    </source>
</evidence>
<evidence type="ECO:0000313" key="5">
    <source>
        <dbReference type="Proteomes" id="UP000479526"/>
    </source>
</evidence>
<dbReference type="GO" id="GO:0006355">
    <property type="term" value="P:regulation of DNA-templated transcription"/>
    <property type="evidence" value="ECO:0007669"/>
    <property type="project" value="InterPro"/>
</dbReference>
<keyword evidence="2" id="KW-0067">ATP-binding</keyword>
<dbReference type="InterPro" id="IPR027417">
    <property type="entry name" value="P-loop_NTPase"/>
</dbReference>
<evidence type="ECO:0000256" key="2">
    <source>
        <dbReference type="ARBA" id="ARBA00022840"/>
    </source>
</evidence>
<dbReference type="Pfam" id="PF00196">
    <property type="entry name" value="GerE"/>
    <property type="match status" value="1"/>
</dbReference>
<dbReference type="InterPro" id="IPR016032">
    <property type="entry name" value="Sig_transdc_resp-reg_C-effctor"/>
</dbReference>
<dbReference type="EMBL" id="WXEW01000002">
    <property type="protein sequence ID" value="NAS21509.1"/>
    <property type="molecule type" value="Genomic_DNA"/>
</dbReference>
<dbReference type="GO" id="GO:0005737">
    <property type="term" value="C:cytoplasm"/>
    <property type="evidence" value="ECO:0007669"/>
    <property type="project" value="TreeGrafter"/>
</dbReference>
<dbReference type="PANTHER" id="PTHR16305:SF35">
    <property type="entry name" value="TRANSCRIPTIONAL ACTIVATOR DOMAIN"/>
    <property type="match status" value="1"/>
</dbReference>
<dbReference type="PANTHER" id="PTHR16305">
    <property type="entry name" value="TESTICULAR SOLUBLE ADENYLYL CYCLASE"/>
    <property type="match status" value="1"/>
</dbReference>
<dbReference type="GO" id="GO:0003677">
    <property type="term" value="F:DNA binding"/>
    <property type="evidence" value="ECO:0007669"/>
    <property type="project" value="InterPro"/>
</dbReference>
<dbReference type="SUPFAM" id="SSF52540">
    <property type="entry name" value="P-loop containing nucleoside triphosphate hydrolases"/>
    <property type="match status" value="1"/>
</dbReference>
<keyword evidence="1" id="KW-0547">Nucleotide-binding</keyword>
<dbReference type="GO" id="GO:0004016">
    <property type="term" value="F:adenylate cyclase activity"/>
    <property type="evidence" value="ECO:0007669"/>
    <property type="project" value="TreeGrafter"/>
</dbReference>
<proteinExistence type="predicted"/>